<dbReference type="InterPro" id="IPR021140">
    <property type="entry name" value="Inh/Omp19"/>
</dbReference>
<evidence type="ECO:0000313" key="4">
    <source>
        <dbReference type="Proteomes" id="UP000252582"/>
    </source>
</evidence>
<gene>
    <name evidence="3" type="ORF">DFR48_101425</name>
</gene>
<dbReference type="SUPFAM" id="SSF50882">
    <property type="entry name" value="beta-Barrel protease inhibitors"/>
    <property type="match status" value="1"/>
</dbReference>
<dbReference type="Pfam" id="PF02974">
    <property type="entry name" value="Inh"/>
    <property type="match status" value="1"/>
</dbReference>
<name>A0A6I7HTW8_9HYPH</name>
<keyword evidence="4" id="KW-1185">Reference proteome</keyword>
<dbReference type="Proteomes" id="UP000252582">
    <property type="component" value="Unassembled WGS sequence"/>
</dbReference>
<sequence length="128" mass="13385">MAGSVLMSAFASRTATSLWVIIAMLFAAPGADAGPAPGQFAGRWVIQSGGTDGCTLELQSERSGGRLVARSKGCKGTLASVRAWKPVPRGLSLLDKDGTAIVTFEPVRGILFGRLVDGTLVAMRRIHD</sequence>
<dbReference type="RefSeq" id="WP_114361488.1">
    <property type="nucleotide sequence ID" value="NZ_QPIX01000001.1"/>
</dbReference>
<protein>
    <submittedName>
        <fullName evidence="3">Protease inhibitor Inh</fullName>
    </submittedName>
</protein>
<dbReference type="GO" id="GO:0004866">
    <property type="term" value="F:endopeptidase inhibitor activity"/>
    <property type="evidence" value="ECO:0007669"/>
    <property type="project" value="InterPro"/>
</dbReference>
<dbReference type="AlphaFoldDB" id="A0A6I7HTW8"/>
<dbReference type="InterPro" id="IPR016085">
    <property type="entry name" value="Protease_inh_B-barrel_dom"/>
</dbReference>
<evidence type="ECO:0000259" key="2">
    <source>
        <dbReference type="Pfam" id="PF02974"/>
    </source>
</evidence>
<feature type="domain" description="Alkaline proteinase inhibitor/ Outer membrane lipoprotein Omp19" evidence="2">
    <location>
        <begin position="36"/>
        <end position="125"/>
    </location>
</feature>
<proteinExistence type="predicted"/>
<organism evidence="3 4">
    <name type="scientific">Ciceribacter lividus</name>
    <dbReference type="NCBI Taxonomy" id="1197950"/>
    <lineage>
        <taxon>Bacteria</taxon>
        <taxon>Pseudomonadati</taxon>
        <taxon>Pseudomonadota</taxon>
        <taxon>Alphaproteobacteria</taxon>
        <taxon>Hyphomicrobiales</taxon>
        <taxon>Rhizobiaceae</taxon>
        <taxon>Ciceribacter</taxon>
    </lineage>
</organism>
<dbReference type="EMBL" id="QPIX01000001">
    <property type="protein sequence ID" value="RCW28412.1"/>
    <property type="molecule type" value="Genomic_DNA"/>
</dbReference>
<accession>A0A6I7HTW8</accession>
<reference evidence="3 4" key="1">
    <citation type="submission" date="2018-07" db="EMBL/GenBank/DDBJ databases">
        <title>Genomic Encyclopedia of Type Strains, Phase IV (KMG-IV): sequencing the most valuable type-strain genomes for metagenomic binning, comparative biology and taxonomic classification.</title>
        <authorList>
            <person name="Goeker M."/>
        </authorList>
    </citation>
    <scope>NUCLEOTIDE SEQUENCE [LARGE SCALE GENOMIC DNA]</scope>
    <source>
        <strain evidence="3 4">DSM 25528</strain>
    </source>
</reference>
<evidence type="ECO:0000256" key="1">
    <source>
        <dbReference type="ARBA" id="ARBA00022729"/>
    </source>
</evidence>
<dbReference type="Gene3D" id="2.40.128.10">
    <property type="match status" value="1"/>
</dbReference>
<keyword evidence="1" id="KW-0732">Signal</keyword>
<comment type="caution">
    <text evidence="3">The sequence shown here is derived from an EMBL/GenBank/DDBJ whole genome shotgun (WGS) entry which is preliminary data.</text>
</comment>
<evidence type="ECO:0000313" key="3">
    <source>
        <dbReference type="EMBL" id="RCW28412.1"/>
    </source>
</evidence>